<accession>A0ABS8CE54</accession>
<dbReference type="Proteomes" id="UP000776983">
    <property type="component" value="Unassembled WGS sequence"/>
</dbReference>
<keyword evidence="3" id="KW-1185">Reference proteome</keyword>
<dbReference type="Gene3D" id="3.10.310.70">
    <property type="match status" value="1"/>
</dbReference>
<reference evidence="2 3" key="1">
    <citation type="submission" date="2020-07" db="EMBL/GenBank/DDBJ databases">
        <title>Pusillimonas sp. nov., isolated from poultry manure in Taiwan.</title>
        <authorList>
            <person name="Lin S.-Y."/>
            <person name="Tang Y.-S."/>
            <person name="Young C.-C."/>
        </authorList>
    </citation>
    <scope>NUCLEOTIDE SEQUENCE [LARGE SCALE GENOMIC DNA]</scope>
    <source>
        <strain evidence="2 3">CC-YST705</strain>
    </source>
</reference>
<proteinExistence type="predicted"/>
<evidence type="ECO:0000313" key="2">
    <source>
        <dbReference type="EMBL" id="MCB5364327.1"/>
    </source>
</evidence>
<gene>
    <name evidence="2" type="ORF">H0484_11270</name>
</gene>
<dbReference type="EMBL" id="JACDXW010000005">
    <property type="protein sequence ID" value="MCB5364327.1"/>
    <property type="molecule type" value="Genomic_DNA"/>
</dbReference>
<sequence length="549" mass="60462">MTEGRSLLGSPRMTPPPSVVSGRILTMNPAMPVAQAMGIAHGRIQCVGTLEEVRQAMGGAVQHLDYGQGVIVPGFIDSHNHMLWTGIQQQRVDLSGCRNIAELLRAVREYRQAHPEQEWVVSGEGWHIEKLEEKRYPTRRELDEAVPDRPVYLPRVGHVACVNSVALKLAGIGPDTPDPTGGKICRDAQGEPDGLLIELPAFNQVGRLVPPASRQMRCDALREIQKKYHATGITGVVEPGLQADDMSIYQELWRQGELTVRTVAMPQAQIDQDPDVLMNSLASWPVRTGFGDERFKLGAIKVYLDGGASLNTALMREPYPDERCQCGIQVTHTDVFHRLVEFCARTGWSIGVHAVGGKAIDLALEIFNEVHQRHPIDALRFSLIHAYLWPSQRNIEMAKRLKVAVATQAPMQYQFAPLLSRRFGLSLVGQATPLKAWLDAGIPVGGGSDSPIAHYAPLQGIWHAVTRYVDDLDAVLGSEEAVTVEQALGMYTHGSAWLAFSDQQRGVLRPGYLADWVALDEDLTAIDPMRLRDVKVRTTAVGGEVVYQA</sequence>
<dbReference type="Pfam" id="PF07969">
    <property type="entry name" value="Amidohydro_3"/>
    <property type="match status" value="1"/>
</dbReference>
<evidence type="ECO:0000313" key="3">
    <source>
        <dbReference type="Proteomes" id="UP000776983"/>
    </source>
</evidence>
<dbReference type="Gene3D" id="2.30.40.10">
    <property type="entry name" value="Urease, subunit C, domain 1"/>
    <property type="match status" value="1"/>
</dbReference>
<dbReference type="InterPro" id="IPR033932">
    <property type="entry name" value="YtcJ-like"/>
</dbReference>
<dbReference type="InterPro" id="IPR032466">
    <property type="entry name" value="Metal_Hydrolase"/>
</dbReference>
<evidence type="ECO:0000259" key="1">
    <source>
        <dbReference type="Pfam" id="PF07969"/>
    </source>
</evidence>
<protein>
    <submittedName>
        <fullName evidence="2">Amidohydrolase</fullName>
    </submittedName>
</protein>
<dbReference type="RefSeq" id="WP_226954742.1">
    <property type="nucleotide sequence ID" value="NZ_JACDXW010000005.1"/>
</dbReference>
<dbReference type="PANTHER" id="PTHR22642:SF2">
    <property type="entry name" value="PROTEIN LONG AFTER FAR-RED 3"/>
    <property type="match status" value="1"/>
</dbReference>
<dbReference type="PANTHER" id="PTHR22642">
    <property type="entry name" value="IMIDAZOLONEPROPIONASE"/>
    <property type="match status" value="1"/>
</dbReference>
<organism evidence="2 3">
    <name type="scientific">Mesopusillimonas faecipullorum</name>
    <dbReference type="NCBI Taxonomy" id="2755040"/>
    <lineage>
        <taxon>Bacteria</taxon>
        <taxon>Pseudomonadati</taxon>
        <taxon>Pseudomonadota</taxon>
        <taxon>Betaproteobacteria</taxon>
        <taxon>Burkholderiales</taxon>
        <taxon>Alcaligenaceae</taxon>
        <taxon>Mesopusillimonas</taxon>
    </lineage>
</organism>
<dbReference type="InterPro" id="IPR011059">
    <property type="entry name" value="Metal-dep_hydrolase_composite"/>
</dbReference>
<dbReference type="SUPFAM" id="SSF51556">
    <property type="entry name" value="Metallo-dependent hydrolases"/>
    <property type="match status" value="1"/>
</dbReference>
<name>A0ABS8CE54_9BURK</name>
<dbReference type="Gene3D" id="3.20.20.140">
    <property type="entry name" value="Metal-dependent hydrolases"/>
    <property type="match status" value="1"/>
</dbReference>
<dbReference type="SUPFAM" id="SSF51338">
    <property type="entry name" value="Composite domain of metallo-dependent hydrolases"/>
    <property type="match status" value="1"/>
</dbReference>
<comment type="caution">
    <text evidence="2">The sequence shown here is derived from an EMBL/GenBank/DDBJ whole genome shotgun (WGS) entry which is preliminary data.</text>
</comment>
<feature type="domain" description="Amidohydrolase 3" evidence="1">
    <location>
        <begin position="67"/>
        <end position="547"/>
    </location>
</feature>
<dbReference type="InterPro" id="IPR013108">
    <property type="entry name" value="Amidohydro_3"/>
</dbReference>
<dbReference type="CDD" id="cd01300">
    <property type="entry name" value="YtcJ_like"/>
    <property type="match status" value="1"/>
</dbReference>